<evidence type="ECO:0000313" key="2">
    <source>
        <dbReference type="Proteomes" id="UP000317243"/>
    </source>
</evidence>
<protein>
    <submittedName>
        <fullName evidence="1">Endo-1,4-beta-xylanase Z</fullName>
        <ecNumber evidence="1">3.2.1.8</ecNumber>
    </submittedName>
</protein>
<dbReference type="AlphaFoldDB" id="A0A5C5WGU3"/>
<reference evidence="1 2" key="1">
    <citation type="submission" date="2019-02" db="EMBL/GenBank/DDBJ databases">
        <title>Deep-cultivation of Planctomycetes and their phenomic and genomic characterization uncovers novel biology.</title>
        <authorList>
            <person name="Wiegand S."/>
            <person name="Jogler M."/>
            <person name="Boedeker C."/>
            <person name="Pinto D."/>
            <person name="Vollmers J."/>
            <person name="Rivas-Marin E."/>
            <person name="Kohn T."/>
            <person name="Peeters S.H."/>
            <person name="Heuer A."/>
            <person name="Rast P."/>
            <person name="Oberbeckmann S."/>
            <person name="Bunk B."/>
            <person name="Jeske O."/>
            <person name="Meyerdierks A."/>
            <person name="Storesund J.E."/>
            <person name="Kallscheuer N."/>
            <person name="Luecker S."/>
            <person name="Lage O.M."/>
            <person name="Pohl T."/>
            <person name="Merkel B.J."/>
            <person name="Hornburger P."/>
            <person name="Mueller R.-W."/>
            <person name="Bruemmer F."/>
            <person name="Labrenz M."/>
            <person name="Spormann A.M."/>
            <person name="Op Den Camp H."/>
            <person name="Overmann J."/>
            <person name="Amann R."/>
            <person name="Jetten M.S.M."/>
            <person name="Mascher T."/>
            <person name="Medema M.H."/>
            <person name="Devos D.P."/>
            <person name="Kaster A.-K."/>
            <person name="Ovreas L."/>
            <person name="Rohde M."/>
            <person name="Galperin M.Y."/>
            <person name="Jogler C."/>
        </authorList>
    </citation>
    <scope>NUCLEOTIDE SEQUENCE [LARGE SCALE GENOMIC DNA]</scope>
    <source>
        <strain evidence="1 2">KOR42</strain>
    </source>
</reference>
<dbReference type="Pfam" id="PF00756">
    <property type="entry name" value="Esterase"/>
    <property type="match status" value="1"/>
</dbReference>
<dbReference type="InterPro" id="IPR029058">
    <property type="entry name" value="AB_hydrolase_fold"/>
</dbReference>
<evidence type="ECO:0000313" key="1">
    <source>
        <dbReference type="EMBL" id="TWT49998.1"/>
    </source>
</evidence>
<keyword evidence="1" id="KW-0119">Carbohydrate metabolism</keyword>
<dbReference type="RefSeq" id="WP_197441298.1">
    <property type="nucleotide sequence ID" value="NZ_SIHI01000015.1"/>
</dbReference>
<comment type="caution">
    <text evidence="1">The sequence shown here is derived from an EMBL/GenBank/DDBJ whole genome shotgun (WGS) entry which is preliminary data.</text>
</comment>
<keyword evidence="2" id="KW-1185">Reference proteome</keyword>
<gene>
    <name evidence="1" type="primary">xynZ_2</name>
    <name evidence="1" type="ORF">KOR42_36820</name>
</gene>
<name>A0A5C5WGU3_9PLAN</name>
<dbReference type="GO" id="GO:0016747">
    <property type="term" value="F:acyltransferase activity, transferring groups other than amino-acyl groups"/>
    <property type="evidence" value="ECO:0007669"/>
    <property type="project" value="TreeGrafter"/>
</dbReference>
<organism evidence="1 2">
    <name type="scientific">Thalassoglobus neptunius</name>
    <dbReference type="NCBI Taxonomy" id="1938619"/>
    <lineage>
        <taxon>Bacteria</taxon>
        <taxon>Pseudomonadati</taxon>
        <taxon>Planctomycetota</taxon>
        <taxon>Planctomycetia</taxon>
        <taxon>Planctomycetales</taxon>
        <taxon>Planctomycetaceae</taxon>
        <taxon>Thalassoglobus</taxon>
    </lineage>
</organism>
<dbReference type="PANTHER" id="PTHR48098">
    <property type="entry name" value="ENTEROCHELIN ESTERASE-RELATED"/>
    <property type="match status" value="1"/>
</dbReference>
<sequence length="335" mass="37893">MPLNWNVRFSAHRSIGLAVFVLLAIGVTPLFAQRNGKPTGPSITWVNSIPESGLPEGVTHHTFHFSKNGKDVGYCIYLPSEYHRDPSRRFPVIYNLHGNGGNEFHSFEDVTVLNEGIESGKWPPLIMVFPNGGRSTFYKDSWDGEFPIESMFIEGLIPHIDEHYRTIPSREGRCIEGFSMGGRGSTRIAMKYPDMFCSLFCQAGNVPRTSENFNPDTPATYPNNYLGPDIQNYRDNDAFLLAEKNLKQIRGKLRIQIACGTKDGGHLPTIRDFHQHLVDLGIDHTYIELEGLAHSRKKMIETMSDIWFDYHVESLRIAQTNNSTQKKSGRSSNSR</sequence>
<keyword evidence="1" id="KW-0378">Hydrolase</keyword>
<dbReference type="PANTHER" id="PTHR48098:SF1">
    <property type="entry name" value="DIACYLGLYCEROL ACYLTRANSFERASE_MYCOLYLTRANSFERASE AG85A"/>
    <property type="match status" value="1"/>
</dbReference>
<proteinExistence type="predicted"/>
<keyword evidence="1" id="KW-0624">Polysaccharide degradation</keyword>
<dbReference type="EC" id="3.2.1.8" evidence="1"/>
<dbReference type="InterPro" id="IPR000801">
    <property type="entry name" value="Esterase-like"/>
</dbReference>
<dbReference type="Proteomes" id="UP000317243">
    <property type="component" value="Unassembled WGS sequence"/>
</dbReference>
<dbReference type="EMBL" id="SIHI01000015">
    <property type="protein sequence ID" value="TWT49998.1"/>
    <property type="molecule type" value="Genomic_DNA"/>
</dbReference>
<dbReference type="GO" id="GO:0045493">
    <property type="term" value="P:xylan catabolic process"/>
    <property type="evidence" value="ECO:0007669"/>
    <property type="project" value="UniProtKB-KW"/>
</dbReference>
<dbReference type="InterPro" id="IPR050583">
    <property type="entry name" value="Mycobacterial_A85_antigen"/>
</dbReference>
<keyword evidence="1" id="KW-0858">Xylan degradation</keyword>
<dbReference type="SUPFAM" id="SSF53474">
    <property type="entry name" value="alpha/beta-Hydrolases"/>
    <property type="match status" value="1"/>
</dbReference>
<dbReference type="Gene3D" id="3.40.50.1820">
    <property type="entry name" value="alpha/beta hydrolase"/>
    <property type="match status" value="1"/>
</dbReference>
<accession>A0A5C5WGU3</accession>
<dbReference type="GO" id="GO:0031176">
    <property type="term" value="F:endo-1,4-beta-xylanase activity"/>
    <property type="evidence" value="ECO:0007669"/>
    <property type="project" value="UniProtKB-EC"/>
</dbReference>
<keyword evidence="1" id="KW-0326">Glycosidase</keyword>